<sequence length="127" mass="14807">MSDSVRPPSRAALKVYYDARCPVCRRERARYERLSRHDAGVEWWDATEHAERLAARGIPLQRALLSLHVETADERICDGMPAYRLLLARLPGLAWLGWLITRPLVEPTLTRLYDAWVRRRLCRDGRL</sequence>
<evidence type="ECO:0000313" key="1">
    <source>
        <dbReference type="EMBL" id="MEL0616515.1"/>
    </source>
</evidence>
<dbReference type="RefSeq" id="WP_341542190.1">
    <property type="nucleotide sequence ID" value="NZ_JBAKAP010000005.1"/>
</dbReference>
<gene>
    <name evidence="1" type="ORF">V6243_06690</name>
</gene>
<evidence type="ECO:0000313" key="2">
    <source>
        <dbReference type="Proteomes" id="UP001378242"/>
    </source>
</evidence>
<dbReference type="InterPro" id="IPR007263">
    <property type="entry name" value="DCC1-like"/>
</dbReference>
<protein>
    <submittedName>
        <fullName evidence="1">DCC1-like thiol-disulfide oxidoreductase family protein</fullName>
    </submittedName>
</protein>
<proteinExistence type="predicted"/>
<keyword evidence="2" id="KW-1185">Reference proteome</keyword>
<dbReference type="EMBL" id="JBAKAP010000005">
    <property type="protein sequence ID" value="MEL0616515.1"/>
    <property type="molecule type" value="Genomic_DNA"/>
</dbReference>
<name>A0ABU9GFL2_COBMA</name>
<dbReference type="CDD" id="cd01659">
    <property type="entry name" value="TRX_superfamily"/>
    <property type="match status" value="1"/>
</dbReference>
<comment type="caution">
    <text evidence="1">The sequence shown here is derived from an EMBL/GenBank/DDBJ whole genome shotgun (WGS) entry which is preliminary data.</text>
</comment>
<reference evidence="1 2" key="1">
    <citation type="submission" date="2024-02" db="EMBL/GenBank/DDBJ databases">
        <title>Bacteria isolated from the canopy kelp, Nereocystis luetkeana.</title>
        <authorList>
            <person name="Pfister C.A."/>
            <person name="Younker I.T."/>
            <person name="Light S.H."/>
        </authorList>
    </citation>
    <scope>NUCLEOTIDE SEQUENCE [LARGE SCALE GENOMIC DNA]</scope>
    <source>
        <strain evidence="1 2">TI.5.07</strain>
    </source>
</reference>
<accession>A0ABU9GFL2</accession>
<organism evidence="1 2">
    <name type="scientific">Cobetia marina</name>
    <name type="common">Deleya marina</name>
    <dbReference type="NCBI Taxonomy" id="28258"/>
    <lineage>
        <taxon>Bacteria</taxon>
        <taxon>Pseudomonadati</taxon>
        <taxon>Pseudomonadota</taxon>
        <taxon>Gammaproteobacteria</taxon>
        <taxon>Oceanospirillales</taxon>
        <taxon>Halomonadaceae</taxon>
        <taxon>Cobetia</taxon>
    </lineage>
</organism>
<dbReference type="Proteomes" id="UP001378242">
    <property type="component" value="Unassembled WGS sequence"/>
</dbReference>
<dbReference type="Pfam" id="PF04134">
    <property type="entry name" value="DCC1-like"/>
    <property type="match status" value="1"/>
</dbReference>